<keyword evidence="5" id="KW-0808">Transferase</keyword>
<evidence type="ECO:0000256" key="7">
    <source>
        <dbReference type="ARBA" id="ARBA00023163"/>
    </source>
</evidence>
<dbReference type="EMBL" id="CAKMRJ010004445">
    <property type="protein sequence ID" value="CAH1436087.1"/>
    <property type="molecule type" value="Genomic_DNA"/>
</dbReference>
<dbReference type="PANTHER" id="PTHR10102:SF27">
    <property type="entry name" value="DNA-DIRECTED RNA POLYMERASE 1B, MITOCHONDRIAL"/>
    <property type="match status" value="1"/>
</dbReference>
<comment type="similarity">
    <text evidence="2">Belongs to the phage and mitochondrial RNA polymerase family.</text>
</comment>
<feature type="domain" description="DNA-directed RNA polymerase C-terminal" evidence="9">
    <location>
        <begin position="1"/>
        <end position="55"/>
    </location>
</feature>
<dbReference type="InterPro" id="IPR002092">
    <property type="entry name" value="DNA-dir_Rpol_phage-type"/>
</dbReference>
<organism evidence="10 11">
    <name type="scientific">Lactuca virosa</name>
    <dbReference type="NCBI Taxonomy" id="75947"/>
    <lineage>
        <taxon>Eukaryota</taxon>
        <taxon>Viridiplantae</taxon>
        <taxon>Streptophyta</taxon>
        <taxon>Embryophyta</taxon>
        <taxon>Tracheophyta</taxon>
        <taxon>Spermatophyta</taxon>
        <taxon>Magnoliopsida</taxon>
        <taxon>eudicotyledons</taxon>
        <taxon>Gunneridae</taxon>
        <taxon>Pentapetalae</taxon>
        <taxon>asterids</taxon>
        <taxon>campanulids</taxon>
        <taxon>Asterales</taxon>
        <taxon>Asteraceae</taxon>
        <taxon>Cichorioideae</taxon>
        <taxon>Cichorieae</taxon>
        <taxon>Lactucinae</taxon>
        <taxon>Lactuca</taxon>
    </lineage>
</organism>
<dbReference type="InterPro" id="IPR046950">
    <property type="entry name" value="DNA-dir_Rpol_C_phage-type"/>
</dbReference>
<evidence type="ECO:0000256" key="5">
    <source>
        <dbReference type="ARBA" id="ARBA00022679"/>
    </source>
</evidence>
<dbReference type="AlphaFoldDB" id="A0AAU9NE34"/>
<evidence type="ECO:0000256" key="8">
    <source>
        <dbReference type="ARBA" id="ARBA00048552"/>
    </source>
</evidence>
<dbReference type="PANTHER" id="PTHR10102">
    <property type="entry name" value="DNA-DIRECTED RNA POLYMERASE, MITOCHONDRIAL"/>
    <property type="match status" value="1"/>
</dbReference>
<evidence type="ECO:0000256" key="6">
    <source>
        <dbReference type="ARBA" id="ARBA00022695"/>
    </source>
</evidence>
<dbReference type="GO" id="GO:0034245">
    <property type="term" value="C:mitochondrial DNA-directed RNA polymerase complex"/>
    <property type="evidence" value="ECO:0007669"/>
    <property type="project" value="TreeGrafter"/>
</dbReference>
<dbReference type="GO" id="GO:0003899">
    <property type="term" value="F:DNA-directed RNA polymerase activity"/>
    <property type="evidence" value="ECO:0007669"/>
    <property type="project" value="UniProtKB-EC"/>
</dbReference>
<dbReference type="EC" id="2.7.7.6" evidence="3"/>
<reference evidence="10 11" key="1">
    <citation type="submission" date="2022-01" db="EMBL/GenBank/DDBJ databases">
        <authorList>
            <person name="Xiong W."/>
            <person name="Schranz E."/>
        </authorList>
    </citation>
    <scope>NUCLEOTIDE SEQUENCE [LARGE SCALE GENOMIC DNA]</scope>
</reference>
<comment type="caution">
    <text evidence="10">The sequence shown here is derived from an EMBL/GenBank/DDBJ whole genome shotgun (WGS) entry which is preliminary data.</text>
</comment>
<evidence type="ECO:0000256" key="4">
    <source>
        <dbReference type="ARBA" id="ARBA00022478"/>
    </source>
</evidence>
<comment type="catalytic activity">
    <reaction evidence="8">
        <text>RNA(n) + a ribonucleoside 5'-triphosphate = RNA(n+1) + diphosphate</text>
        <dbReference type="Rhea" id="RHEA:21248"/>
        <dbReference type="Rhea" id="RHEA-COMP:14527"/>
        <dbReference type="Rhea" id="RHEA-COMP:17342"/>
        <dbReference type="ChEBI" id="CHEBI:33019"/>
        <dbReference type="ChEBI" id="CHEBI:61557"/>
        <dbReference type="ChEBI" id="CHEBI:140395"/>
        <dbReference type="EC" id="2.7.7.6"/>
    </reaction>
</comment>
<accession>A0AAU9NE34</accession>
<dbReference type="GO" id="GO:0003677">
    <property type="term" value="F:DNA binding"/>
    <property type="evidence" value="ECO:0007669"/>
    <property type="project" value="InterPro"/>
</dbReference>
<comment type="function">
    <text evidence="1">DNA-dependent RNA polymerase catalyzes the transcription of DNA into RNA using the four ribonucleoside triphosphates as substrates.</text>
</comment>
<evidence type="ECO:0000313" key="11">
    <source>
        <dbReference type="Proteomes" id="UP001157418"/>
    </source>
</evidence>
<keyword evidence="7" id="KW-0804">Transcription</keyword>
<evidence type="ECO:0000256" key="2">
    <source>
        <dbReference type="ARBA" id="ARBA00009493"/>
    </source>
</evidence>
<dbReference type="Gene3D" id="1.10.150.20">
    <property type="entry name" value="5' to 3' exonuclease, C-terminal subdomain"/>
    <property type="match status" value="1"/>
</dbReference>
<keyword evidence="6" id="KW-0548">Nucleotidyltransferase</keyword>
<gene>
    <name evidence="10" type="ORF">LVIROSA_LOCUS22480</name>
</gene>
<dbReference type="SUPFAM" id="SSF56672">
    <property type="entry name" value="DNA/RNA polymerases"/>
    <property type="match status" value="1"/>
</dbReference>
<evidence type="ECO:0000313" key="10">
    <source>
        <dbReference type="EMBL" id="CAH1436087.1"/>
    </source>
</evidence>
<dbReference type="GO" id="GO:0006390">
    <property type="term" value="P:mitochondrial transcription"/>
    <property type="evidence" value="ECO:0007669"/>
    <property type="project" value="TreeGrafter"/>
</dbReference>
<dbReference type="Proteomes" id="UP001157418">
    <property type="component" value="Unassembled WGS sequence"/>
</dbReference>
<dbReference type="InterPro" id="IPR043502">
    <property type="entry name" value="DNA/RNA_pol_sf"/>
</dbReference>
<name>A0AAU9NE34_9ASTR</name>
<evidence type="ECO:0000256" key="1">
    <source>
        <dbReference type="ARBA" id="ARBA00004026"/>
    </source>
</evidence>
<keyword evidence="4" id="KW-0240">DNA-directed RNA polymerase</keyword>
<keyword evidence="11" id="KW-1185">Reference proteome</keyword>
<protein>
    <recommendedName>
        <fullName evidence="3">DNA-directed RNA polymerase</fullName>
        <ecNumber evidence="3">2.7.7.6</ecNumber>
    </recommendedName>
</protein>
<evidence type="ECO:0000256" key="3">
    <source>
        <dbReference type="ARBA" id="ARBA00012418"/>
    </source>
</evidence>
<proteinExistence type="inferred from homology"/>
<evidence type="ECO:0000259" key="9">
    <source>
        <dbReference type="Pfam" id="PF00940"/>
    </source>
</evidence>
<dbReference type="Pfam" id="PF00940">
    <property type="entry name" value="RNA_pol"/>
    <property type="match status" value="1"/>
</dbReference>
<sequence>MSWLGDCAKVIAVKNNPLQWTTPFGLPVVQPYRKLGRHLVISFSISNCQIKTSLQVLTLQRETDKLHSKLFDAVLHSYRMCDSTPRVFDALFKIYAQMKQFRNATDTFCRMKEYRFLPTIESCNMYMSSLLSINRVDITLPFYNQM</sequence>